<keyword evidence="1" id="KW-0812">Transmembrane</keyword>
<comment type="caution">
    <text evidence="2">The sequence shown here is derived from an EMBL/GenBank/DDBJ whole genome shotgun (WGS) entry which is preliminary data.</text>
</comment>
<organism evidence="2 3">
    <name type="scientific">Chiloscyllium punctatum</name>
    <name type="common">Brownbanded bambooshark</name>
    <name type="synonym">Hemiscyllium punctatum</name>
    <dbReference type="NCBI Taxonomy" id="137246"/>
    <lineage>
        <taxon>Eukaryota</taxon>
        <taxon>Metazoa</taxon>
        <taxon>Chordata</taxon>
        <taxon>Craniata</taxon>
        <taxon>Vertebrata</taxon>
        <taxon>Chondrichthyes</taxon>
        <taxon>Elasmobranchii</taxon>
        <taxon>Galeomorphii</taxon>
        <taxon>Galeoidea</taxon>
        <taxon>Orectolobiformes</taxon>
        <taxon>Hemiscylliidae</taxon>
        <taxon>Chiloscyllium</taxon>
    </lineage>
</organism>
<dbReference type="EMBL" id="BEZZ01003733">
    <property type="protein sequence ID" value="GCC20291.1"/>
    <property type="molecule type" value="Genomic_DNA"/>
</dbReference>
<dbReference type="AlphaFoldDB" id="A0A401RQ07"/>
<proteinExistence type="predicted"/>
<feature type="transmembrane region" description="Helical" evidence="1">
    <location>
        <begin position="74"/>
        <end position="98"/>
    </location>
</feature>
<keyword evidence="1" id="KW-1133">Transmembrane helix</keyword>
<feature type="transmembrane region" description="Helical" evidence="1">
    <location>
        <begin position="30"/>
        <end position="62"/>
    </location>
</feature>
<dbReference type="OrthoDB" id="9950736at2759"/>
<dbReference type="Proteomes" id="UP000287033">
    <property type="component" value="Unassembled WGS sequence"/>
</dbReference>
<keyword evidence="1" id="KW-0472">Membrane</keyword>
<gene>
    <name evidence="2" type="ORF">chiPu_0021337</name>
</gene>
<reference evidence="2 3" key="1">
    <citation type="journal article" date="2018" name="Nat. Ecol. Evol.">
        <title>Shark genomes provide insights into elasmobranch evolution and the origin of vertebrates.</title>
        <authorList>
            <person name="Hara Y"/>
            <person name="Yamaguchi K"/>
            <person name="Onimaru K"/>
            <person name="Kadota M"/>
            <person name="Koyanagi M"/>
            <person name="Keeley SD"/>
            <person name="Tatsumi K"/>
            <person name="Tanaka K"/>
            <person name="Motone F"/>
            <person name="Kageyama Y"/>
            <person name="Nozu R"/>
            <person name="Adachi N"/>
            <person name="Nishimura O"/>
            <person name="Nakagawa R"/>
            <person name="Tanegashima C"/>
            <person name="Kiyatake I"/>
            <person name="Matsumoto R"/>
            <person name="Murakumo K"/>
            <person name="Nishida K"/>
            <person name="Terakita A"/>
            <person name="Kuratani S"/>
            <person name="Sato K"/>
            <person name="Hyodo S Kuraku.S."/>
        </authorList>
    </citation>
    <scope>NUCLEOTIDE SEQUENCE [LARGE SCALE GENOMIC DNA]</scope>
</reference>
<sequence>MESIKDVDLSMGGLIKKFVSCAKIIRVNQILFILVATLFISVVALTSSLTSIVGEAIIIIVLKKLQGPDQQKELTTIFVALQLVAVICLLIASVLAVFESGYKSTFQTGGAGVEDTLRDGRAAGSSFPFKAQRKQVEEGPCWSFSITSSSLFDPVCLWISFGDNFNSLTSSINTNCSRTGTVSKVESSQTSKCTHFHTKLTQCFQTRQLNHNKKQMSTLAVSCPFPQAALFKQRLNTGATINCR</sequence>
<evidence type="ECO:0000313" key="3">
    <source>
        <dbReference type="Proteomes" id="UP000287033"/>
    </source>
</evidence>
<keyword evidence="3" id="KW-1185">Reference proteome</keyword>
<name>A0A401RQ07_CHIPU</name>
<evidence type="ECO:0000313" key="2">
    <source>
        <dbReference type="EMBL" id="GCC20291.1"/>
    </source>
</evidence>
<protein>
    <submittedName>
        <fullName evidence="2">Uncharacterized protein</fullName>
    </submittedName>
</protein>
<accession>A0A401RQ07</accession>
<evidence type="ECO:0000256" key="1">
    <source>
        <dbReference type="SAM" id="Phobius"/>
    </source>
</evidence>